<dbReference type="Pfam" id="PF00777">
    <property type="entry name" value="Glyco_transf_29"/>
    <property type="match status" value="1"/>
</dbReference>
<sequence>MLKHIIFHLAKKRVEQPWADAYIERNGIPQSVLDEHLSGKNVAIVGNAQHPQPQHFGEEIDRHDVVIRINSAPGLGETGRGCRITWLATSIPPSLSSEVMEDLDFVIWMSNKRRKLSYPLWTSGKLAFYPASHNYELRKALSARPSTGIMLIDFLLRSEAKKITVYGFDFFQSFSLSGHENPGSIPHDFTAEKAWVEKRCLSDDRLTIQLPST</sequence>
<name>A0ABY8FKG2_9GAMM</name>
<evidence type="ECO:0000256" key="7">
    <source>
        <dbReference type="ARBA" id="ARBA00023136"/>
    </source>
</evidence>
<evidence type="ECO:0000256" key="5">
    <source>
        <dbReference type="ARBA" id="ARBA00022692"/>
    </source>
</evidence>
<dbReference type="Proteomes" id="UP001321526">
    <property type="component" value="Chromosome"/>
</dbReference>
<reference evidence="9 10" key="1">
    <citation type="submission" date="2019-01" db="EMBL/GenBank/DDBJ databases">
        <title>Genome sequence of Salinicola endophyticus REST5.</title>
        <authorList>
            <person name="Nascimento F.X."/>
        </authorList>
    </citation>
    <scope>NUCLEOTIDE SEQUENCE [LARGE SCALE GENOMIC DNA]</scope>
    <source>
        <strain evidence="9 10">REST5</strain>
    </source>
</reference>
<accession>A0ABY8FKG2</accession>
<keyword evidence="4" id="KW-0808">Transferase</keyword>
<keyword evidence="3" id="KW-0328">Glycosyltransferase</keyword>
<evidence type="ECO:0000313" key="10">
    <source>
        <dbReference type="Proteomes" id="UP001321526"/>
    </source>
</evidence>
<evidence type="ECO:0000313" key="9">
    <source>
        <dbReference type="EMBL" id="WFF41111.1"/>
    </source>
</evidence>
<dbReference type="EMBL" id="CP035631">
    <property type="protein sequence ID" value="WFF41111.1"/>
    <property type="molecule type" value="Genomic_DNA"/>
</dbReference>
<evidence type="ECO:0000256" key="8">
    <source>
        <dbReference type="ARBA" id="ARBA00023180"/>
    </source>
</evidence>
<dbReference type="Gene3D" id="3.90.1480.20">
    <property type="entry name" value="Glycosyl transferase family 29"/>
    <property type="match status" value="1"/>
</dbReference>
<organism evidence="9 10">
    <name type="scientific">Salinicola endophyticus</name>
    <dbReference type="NCBI Taxonomy" id="1949083"/>
    <lineage>
        <taxon>Bacteria</taxon>
        <taxon>Pseudomonadati</taxon>
        <taxon>Pseudomonadota</taxon>
        <taxon>Gammaproteobacteria</taxon>
        <taxon>Oceanospirillales</taxon>
        <taxon>Halomonadaceae</taxon>
        <taxon>Salinicola</taxon>
    </lineage>
</organism>
<keyword evidence="6" id="KW-1133">Transmembrane helix</keyword>
<gene>
    <name evidence="9" type="ORF">EVC62_06120</name>
</gene>
<evidence type="ECO:0000256" key="1">
    <source>
        <dbReference type="ARBA" id="ARBA00004167"/>
    </source>
</evidence>
<evidence type="ECO:0000256" key="4">
    <source>
        <dbReference type="ARBA" id="ARBA00022679"/>
    </source>
</evidence>
<dbReference type="InterPro" id="IPR001675">
    <property type="entry name" value="Glyco_trans_29"/>
</dbReference>
<keyword evidence="8" id="KW-0325">Glycoprotein</keyword>
<keyword evidence="10" id="KW-1185">Reference proteome</keyword>
<comment type="subcellular location">
    <subcellularLocation>
        <location evidence="2">Endomembrane system</location>
    </subcellularLocation>
    <subcellularLocation>
        <location evidence="1">Membrane</location>
        <topology evidence="1">Single-pass membrane protein</topology>
    </subcellularLocation>
</comment>
<dbReference type="InterPro" id="IPR038578">
    <property type="entry name" value="GT29-like_sf"/>
</dbReference>
<proteinExistence type="predicted"/>
<evidence type="ECO:0000256" key="6">
    <source>
        <dbReference type="ARBA" id="ARBA00022989"/>
    </source>
</evidence>
<protein>
    <recommendedName>
        <fullName evidence="11">Glycosyltransferase family 29 (Sialyltransferase)</fullName>
    </recommendedName>
</protein>
<keyword evidence="7" id="KW-0472">Membrane</keyword>
<evidence type="ECO:0000256" key="2">
    <source>
        <dbReference type="ARBA" id="ARBA00004308"/>
    </source>
</evidence>
<keyword evidence="5" id="KW-0812">Transmembrane</keyword>
<evidence type="ECO:0008006" key="11">
    <source>
        <dbReference type="Google" id="ProtNLM"/>
    </source>
</evidence>
<evidence type="ECO:0000256" key="3">
    <source>
        <dbReference type="ARBA" id="ARBA00022676"/>
    </source>
</evidence>
<dbReference type="RefSeq" id="WP_110689842.1">
    <property type="nucleotide sequence ID" value="NZ_CP035631.1"/>
</dbReference>